<organism evidence="1">
    <name type="scientific">Vitis vinifera</name>
    <name type="common">Grape</name>
    <dbReference type="NCBI Taxonomy" id="29760"/>
    <lineage>
        <taxon>Eukaryota</taxon>
        <taxon>Viridiplantae</taxon>
        <taxon>Streptophyta</taxon>
        <taxon>Embryophyta</taxon>
        <taxon>Tracheophyta</taxon>
        <taxon>Spermatophyta</taxon>
        <taxon>Magnoliopsida</taxon>
        <taxon>eudicotyledons</taxon>
        <taxon>Gunneridae</taxon>
        <taxon>Pentapetalae</taxon>
        <taxon>rosids</taxon>
        <taxon>Vitales</taxon>
        <taxon>Vitaceae</taxon>
        <taxon>Viteae</taxon>
        <taxon>Vitis</taxon>
    </lineage>
</organism>
<accession>A5C1T5</accession>
<sequence>MALVAVQKWHFNAPENWRWYGAAMALVAAPKMAAEQRQRKRDGGGRGQSVGPYHELETFIASMSSLLASSFRRILQVLISFIKIVPKYYMIVEVIKGFGTIGMNYSFVTIYCHKSLFLY</sequence>
<gene>
    <name evidence="1" type="ORF">VITISV_015780</name>
</gene>
<dbReference type="AlphaFoldDB" id="A5C1T5"/>
<dbReference type="EMBL" id="AM479083">
    <property type="protein sequence ID" value="CAN64117.1"/>
    <property type="molecule type" value="Genomic_DNA"/>
</dbReference>
<name>A5C1T5_VITVI</name>
<protein>
    <submittedName>
        <fullName evidence="1">Uncharacterized protein</fullName>
    </submittedName>
</protein>
<evidence type="ECO:0000313" key="1">
    <source>
        <dbReference type="EMBL" id="CAN64117.1"/>
    </source>
</evidence>
<reference evidence="1" key="1">
    <citation type="journal article" date="2007" name="PLoS ONE">
        <title>The first genome sequence of an elite grapevine cultivar (Pinot noir Vitis vinifera L.): coping with a highly heterozygous genome.</title>
        <authorList>
            <person name="Velasco R."/>
            <person name="Zharkikh A."/>
            <person name="Troggio M."/>
            <person name="Cartwright D.A."/>
            <person name="Cestaro A."/>
            <person name="Pruss D."/>
            <person name="Pindo M."/>
            <person name="FitzGerald L.M."/>
            <person name="Vezzulli S."/>
            <person name="Reid J."/>
            <person name="Malacarne G."/>
            <person name="Iliev D."/>
            <person name="Coppola G."/>
            <person name="Wardell B."/>
            <person name="Micheletti D."/>
            <person name="Macalma T."/>
            <person name="Facci M."/>
            <person name="Mitchell J.T."/>
            <person name="Perazzolli M."/>
            <person name="Eldredge G."/>
            <person name="Gatto P."/>
            <person name="Oyzerski R."/>
            <person name="Moretto M."/>
            <person name="Gutin N."/>
            <person name="Stefanini M."/>
            <person name="Chen Y."/>
            <person name="Segala C."/>
            <person name="Davenport C."/>
            <person name="Dematte L."/>
            <person name="Mraz A."/>
            <person name="Battilana J."/>
            <person name="Stormo K."/>
            <person name="Costa F."/>
            <person name="Tao Q."/>
            <person name="Si-Ammour A."/>
            <person name="Harkins T."/>
            <person name="Lackey A."/>
            <person name="Perbost C."/>
            <person name="Taillon B."/>
            <person name="Stella A."/>
            <person name="Solovyev V."/>
            <person name="Fawcett J.A."/>
            <person name="Sterck L."/>
            <person name="Vandepoele K."/>
            <person name="Grando S.M."/>
            <person name="Toppo S."/>
            <person name="Moser C."/>
            <person name="Lanchbury J."/>
            <person name="Bogden R."/>
            <person name="Skolnick M."/>
            <person name="Sgaramella V."/>
            <person name="Bhatnagar S.K."/>
            <person name="Fontana P."/>
            <person name="Gutin A."/>
            <person name="Van de Peer Y."/>
            <person name="Salamini F."/>
            <person name="Viola R."/>
        </authorList>
    </citation>
    <scope>NUCLEOTIDE SEQUENCE</scope>
</reference>
<proteinExistence type="predicted"/>